<feature type="region of interest" description="Disordered" evidence="5">
    <location>
        <begin position="151"/>
        <end position="173"/>
    </location>
</feature>
<accession>A0AAN9JQ59</accession>
<dbReference type="InterPro" id="IPR000719">
    <property type="entry name" value="Prot_kinase_dom"/>
</dbReference>
<dbReference type="GO" id="GO:0005524">
    <property type="term" value="F:ATP binding"/>
    <property type="evidence" value="ECO:0007669"/>
    <property type="project" value="UniProtKB-KW"/>
</dbReference>
<organism evidence="7 8">
    <name type="scientific">Clitoria ternatea</name>
    <name type="common">Butterfly pea</name>
    <dbReference type="NCBI Taxonomy" id="43366"/>
    <lineage>
        <taxon>Eukaryota</taxon>
        <taxon>Viridiplantae</taxon>
        <taxon>Streptophyta</taxon>
        <taxon>Embryophyta</taxon>
        <taxon>Tracheophyta</taxon>
        <taxon>Spermatophyta</taxon>
        <taxon>Magnoliopsida</taxon>
        <taxon>eudicotyledons</taxon>
        <taxon>Gunneridae</taxon>
        <taxon>Pentapetalae</taxon>
        <taxon>rosids</taxon>
        <taxon>fabids</taxon>
        <taxon>Fabales</taxon>
        <taxon>Fabaceae</taxon>
        <taxon>Papilionoideae</taxon>
        <taxon>50 kb inversion clade</taxon>
        <taxon>NPAAA clade</taxon>
        <taxon>indigoferoid/millettioid clade</taxon>
        <taxon>Phaseoleae</taxon>
        <taxon>Clitoria</taxon>
    </lineage>
</organism>
<dbReference type="InterPro" id="IPR011009">
    <property type="entry name" value="Kinase-like_dom_sf"/>
</dbReference>
<dbReference type="InterPro" id="IPR052059">
    <property type="entry name" value="CR_Ser/Thr_kinase"/>
</dbReference>
<evidence type="ECO:0000313" key="7">
    <source>
        <dbReference type="EMBL" id="KAK7301963.1"/>
    </source>
</evidence>
<protein>
    <recommendedName>
        <fullName evidence="6">Protein kinase domain-containing protein</fullName>
    </recommendedName>
</protein>
<name>A0AAN9JQ59_CLITE</name>
<dbReference type="PROSITE" id="PS50011">
    <property type="entry name" value="PROTEIN_KINASE_DOM"/>
    <property type="match status" value="1"/>
</dbReference>
<dbReference type="Proteomes" id="UP001359559">
    <property type="component" value="Unassembled WGS sequence"/>
</dbReference>
<sequence>MEDDFEGEVKLTSTARGLAYLPEEFHVSIIHIKTSNILLDDNLLPKIADFGLARLLPGDRSYLNTRLAGTLAWKLYERGMHLELVDKAIPNDYDAEKVKVIEIALLCTQASATTRPTMSEVVVLLKSKGLLEHLQPSKPVFVETNLKSREGISTSTGGSSSNATTSISVMSAQ</sequence>
<dbReference type="GO" id="GO:0004672">
    <property type="term" value="F:protein kinase activity"/>
    <property type="evidence" value="ECO:0007669"/>
    <property type="project" value="InterPro"/>
</dbReference>
<evidence type="ECO:0000313" key="8">
    <source>
        <dbReference type="Proteomes" id="UP001359559"/>
    </source>
</evidence>
<keyword evidence="3" id="KW-0418">Kinase</keyword>
<dbReference type="InterPro" id="IPR001245">
    <property type="entry name" value="Ser-Thr/Tyr_kinase_cat_dom"/>
</dbReference>
<comment type="caution">
    <text evidence="7">The sequence shown here is derived from an EMBL/GenBank/DDBJ whole genome shotgun (WGS) entry which is preliminary data.</text>
</comment>
<dbReference type="Pfam" id="PF07714">
    <property type="entry name" value="PK_Tyr_Ser-Thr"/>
    <property type="match status" value="1"/>
</dbReference>
<dbReference type="PANTHER" id="PTHR47973">
    <property type="entry name" value="CYSTEINE-RICH RECEPTOR-LIKE PROTEIN KINASE 3"/>
    <property type="match status" value="1"/>
</dbReference>
<keyword evidence="8" id="KW-1185">Reference proteome</keyword>
<dbReference type="EMBL" id="JAYKXN010000003">
    <property type="protein sequence ID" value="KAK7301963.1"/>
    <property type="molecule type" value="Genomic_DNA"/>
</dbReference>
<keyword evidence="4" id="KW-0067">ATP-binding</keyword>
<gene>
    <name evidence="7" type="ORF">RJT34_12840</name>
</gene>
<evidence type="ECO:0000256" key="5">
    <source>
        <dbReference type="SAM" id="MobiDB-lite"/>
    </source>
</evidence>
<dbReference type="Gene3D" id="1.10.510.10">
    <property type="entry name" value="Transferase(Phosphotransferase) domain 1"/>
    <property type="match status" value="2"/>
</dbReference>
<dbReference type="SUPFAM" id="SSF56112">
    <property type="entry name" value="Protein kinase-like (PK-like)"/>
    <property type="match status" value="1"/>
</dbReference>
<evidence type="ECO:0000256" key="2">
    <source>
        <dbReference type="ARBA" id="ARBA00022741"/>
    </source>
</evidence>
<evidence type="ECO:0000256" key="3">
    <source>
        <dbReference type="ARBA" id="ARBA00022777"/>
    </source>
</evidence>
<evidence type="ECO:0000259" key="6">
    <source>
        <dbReference type="PROSITE" id="PS50011"/>
    </source>
</evidence>
<keyword evidence="2" id="KW-0547">Nucleotide-binding</keyword>
<keyword evidence="1" id="KW-0808">Transferase</keyword>
<evidence type="ECO:0000256" key="4">
    <source>
        <dbReference type="ARBA" id="ARBA00022840"/>
    </source>
</evidence>
<feature type="domain" description="Protein kinase" evidence="6">
    <location>
        <begin position="1"/>
        <end position="173"/>
    </location>
</feature>
<reference evidence="7 8" key="1">
    <citation type="submission" date="2024-01" db="EMBL/GenBank/DDBJ databases">
        <title>The genomes of 5 underutilized Papilionoideae crops provide insights into root nodulation and disease resistance.</title>
        <authorList>
            <person name="Yuan L."/>
        </authorList>
    </citation>
    <scope>NUCLEOTIDE SEQUENCE [LARGE SCALE GENOMIC DNA]</scope>
    <source>
        <strain evidence="7">LY-2023</strain>
        <tissue evidence="7">Leaf</tissue>
    </source>
</reference>
<proteinExistence type="predicted"/>
<dbReference type="AlphaFoldDB" id="A0AAN9JQ59"/>
<evidence type="ECO:0000256" key="1">
    <source>
        <dbReference type="ARBA" id="ARBA00022679"/>
    </source>
</evidence>